<dbReference type="PROSITE" id="PS50005">
    <property type="entry name" value="TPR"/>
    <property type="match status" value="3"/>
</dbReference>
<sequence>MRKYLIISLLASYSIVFAGESEDFKAVDNLYKERNFKAALVESEKFLQKYPESKHQKSMRDKVAKIYFLEKNYKKAEEIFKKLYTIEEKQSQKDEYASYLARANALLNNSDSAIFYAREIKDKKTFQKTFFAVAQNFLAKENNEAAQKAYKEIIDNKYENYKESMMGLGIVYYNLKDYDKAIYWLSEFSKEMPKENKEMVSYLRASALYRKGNTDEAISRFEELANIEPSTEYSRKAALYLIEIYSNRKDEAKVTFYLNRIKGTKEYNTAMTMIGDLYVTKENYDKALDYYNQSNDKNNPKLIYGEAYSLYKNGKYEEALKKFQSLKNSDYYNQSIYHIFAINYKLKNFDEIIRDREIIRKVVVSQVDTDNIIRIIANSAYQVGNYKLAKDYYGRLFAVSPDKENLFRVILLDSQMLDMEDLRIRFNQYNELYSNDTEFKKDVYLYTGDAYYKAGDPERAEQIYKTYLNQYTNTEVISSLMSTLLEQKKYDEMQQYLSLAQDESSVNYLKGIAAMGLGKYDEAESEFQKVLASGDQSLSTKVYLNRVRNYFLAERYNEAVQAGEQYLSKLSPDKDKVIYSEMLDKIGLSYFRLGKYNQARAYYSKIASIKGYEVYGKFQIADSYYNEKNYEKAASLYKEVYNQFGETFYGEQAYYKYIMTLSLTGNTDAFEREKDNFMKVYPNSNLRGTITNLTTNMYIESGDTDKAIESLNNSSANTSDISVKENNTAKIITLKLQKKDYKDIEKYIAELPTEEERVYYSAQYYAVKKDPKVVKEYEILLQYDKYKAYASKGLGDYYFDKKDLSKAKKYYGTYATVNKNPDEYILYRLGQANEKENNLKMALTDYKAVYSKNGKLANDAMLRAAEIYDKQENVAEAEKLFTKLYAVKNNKDLKAYSIEKLIYYKLVKNNTKEAKKLYDELKKLDAKRAEKFKAYF</sequence>
<evidence type="ECO:0000256" key="1">
    <source>
        <dbReference type="PROSITE-ProRule" id="PRU00339"/>
    </source>
</evidence>
<dbReference type="eggNOG" id="COG3063">
    <property type="taxonomic scope" value="Bacteria"/>
</dbReference>
<dbReference type="SMART" id="SM00028">
    <property type="entry name" value="TPR"/>
    <property type="match status" value="13"/>
</dbReference>
<feature type="repeat" description="TPR" evidence="1">
    <location>
        <begin position="580"/>
        <end position="613"/>
    </location>
</feature>
<evidence type="ECO:0000313" key="4">
    <source>
        <dbReference type="Proteomes" id="UP000004925"/>
    </source>
</evidence>
<dbReference type="PANTHER" id="PTHR12558:SF47">
    <property type="entry name" value="LIPOPOLYSACCHARIDE ASSEMBLY PROTEIN B"/>
    <property type="match status" value="1"/>
</dbReference>
<dbReference type="AlphaFoldDB" id="A0A0M1VWD5"/>
<feature type="chain" id="PRO_5005625096" description="Tetratricopeptide repeat protein" evidence="2">
    <location>
        <begin position="19"/>
        <end position="936"/>
    </location>
</feature>
<gene>
    <name evidence="3" type="ORF">FSCG_01708</name>
</gene>
<dbReference type="Pfam" id="PF13174">
    <property type="entry name" value="TPR_6"/>
    <property type="match status" value="2"/>
</dbReference>
<proteinExistence type="predicted"/>
<dbReference type="InterPro" id="IPR019734">
    <property type="entry name" value="TPR_rpt"/>
</dbReference>
<dbReference type="EMBL" id="ACDE02000023">
    <property type="protein sequence ID" value="EEO40995.1"/>
    <property type="molecule type" value="Genomic_DNA"/>
</dbReference>
<comment type="caution">
    <text evidence="3">The sequence shown here is derived from an EMBL/GenBank/DDBJ whole genome shotgun (WGS) entry which is preliminary data.</text>
</comment>
<dbReference type="PANTHER" id="PTHR12558">
    <property type="entry name" value="CELL DIVISION CYCLE 16,23,27"/>
    <property type="match status" value="1"/>
</dbReference>
<feature type="repeat" description="TPR" evidence="1">
    <location>
        <begin position="162"/>
        <end position="195"/>
    </location>
</feature>
<protein>
    <recommendedName>
        <fullName evidence="5">Tetratricopeptide repeat protein</fullName>
    </recommendedName>
</protein>
<evidence type="ECO:0008006" key="5">
    <source>
        <dbReference type="Google" id="ProtNLM"/>
    </source>
</evidence>
<dbReference type="SUPFAM" id="SSF48452">
    <property type="entry name" value="TPR-like"/>
    <property type="match status" value="5"/>
</dbReference>
<evidence type="ECO:0000256" key="2">
    <source>
        <dbReference type="SAM" id="SignalP"/>
    </source>
</evidence>
<accession>A0A0M1VWD5</accession>
<dbReference type="Proteomes" id="UP000004925">
    <property type="component" value="Unassembled WGS sequence"/>
</dbReference>
<evidence type="ECO:0000313" key="3">
    <source>
        <dbReference type="EMBL" id="EEO40995.1"/>
    </source>
</evidence>
<dbReference type="Pfam" id="PF13432">
    <property type="entry name" value="TPR_16"/>
    <property type="match status" value="5"/>
</dbReference>
<keyword evidence="1" id="KW-0802">TPR repeat</keyword>
<reference evidence="3 4" key="1">
    <citation type="submission" date="2011-10" db="EMBL/GenBank/DDBJ databases">
        <title>The Genome Sequence of Fusobacterium sp. 4_1_13.</title>
        <authorList>
            <consortium name="The Broad Institute Genome Sequencing Platform"/>
            <person name="Earl A."/>
            <person name="Ward D."/>
            <person name="Feldgarden M."/>
            <person name="Gevers D."/>
            <person name="Strauss J."/>
            <person name="Ambrose C."/>
            <person name="Allen-Vercoe E."/>
            <person name="Young S.K."/>
            <person name="Zeng Q."/>
            <person name="Gargeya S."/>
            <person name="Fitzgerald M."/>
            <person name="Haas B."/>
            <person name="Abouelleil A."/>
            <person name="Alvarado L."/>
            <person name="Arachchi H.M."/>
            <person name="Berlin A."/>
            <person name="Brown A."/>
            <person name="Chapman S.B."/>
            <person name="Chen Z."/>
            <person name="Dunbar C."/>
            <person name="Freedman E."/>
            <person name="Gearin G."/>
            <person name="Goldberg J."/>
            <person name="Griggs A."/>
            <person name="Gujja S."/>
            <person name="Heiman D."/>
            <person name="Howarth C."/>
            <person name="Larson L."/>
            <person name="Lui A."/>
            <person name="MacDonald P.J."/>
            <person name="Montmayeur A."/>
            <person name="Murphy C."/>
            <person name="Neiman D."/>
            <person name="Pearson M."/>
            <person name="Priest M."/>
            <person name="Roberts A."/>
            <person name="Saif S."/>
            <person name="Shea T."/>
            <person name="Shenoy N."/>
            <person name="Sisk P."/>
            <person name="Stolte C."/>
            <person name="Sykes S."/>
            <person name="Wortman J."/>
            <person name="Nusbaum C."/>
            <person name="Birren B."/>
        </authorList>
    </citation>
    <scope>NUCLEOTIDE SEQUENCE [LARGE SCALE GENOMIC DNA]</scope>
    <source>
        <strain evidence="3 4">4_1_13</strain>
    </source>
</reference>
<feature type="repeat" description="TPR" evidence="1">
    <location>
        <begin position="268"/>
        <end position="301"/>
    </location>
</feature>
<name>A0A0M1VWD5_FUSVC</name>
<dbReference type="eggNOG" id="COG0457">
    <property type="taxonomic scope" value="Bacteria"/>
</dbReference>
<feature type="signal peptide" evidence="2">
    <location>
        <begin position="1"/>
        <end position="18"/>
    </location>
</feature>
<dbReference type="InterPro" id="IPR011990">
    <property type="entry name" value="TPR-like_helical_dom_sf"/>
</dbReference>
<dbReference type="RefSeq" id="WP_008803464.1">
    <property type="nucleotide sequence ID" value="NZ_KQ235738.1"/>
</dbReference>
<organism evidence="3 4">
    <name type="scientific">Fusobacterium vincentii 4_1_13</name>
    <dbReference type="NCBI Taxonomy" id="469606"/>
    <lineage>
        <taxon>Bacteria</taxon>
        <taxon>Fusobacteriati</taxon>
        <taxon>Fusobacteriota</taxon>
        <taxon>Fusobacteriia</taxon>
        <taxon>Fusobacteriales</taxon>
        <taxon>Fusobacteriaceae</taxon>
        <taxon>Fusobacterium</taxon>
    </lineage>
</organism>
<dbReference type="Gene3D" id="1.25.40.10">
    <property type="entry name" value="Tetratricopeptide repeat domain"/>
    <property type="match status" value="7"/>
</dbReference>
<keyword evidence="2" id="KW-0732">Signal</keyword>
<dbReference type="HOGENOM" id="CLU_313029_0_0_0"/>